<dbReference type="PANTHER" id="PTHR11575">
    <property type="entry name" value="5'-NUCLEOTIDASE-RELATED"/>
    <property type="match status" value="1"/>
</dbReference>
<dbReference type="Pfam" id="PF02872">
    <property type="entry name" value="5_nucleotid_C"/>
    <property type="match status" value="1"/>
</dbReference>
<dbReference type="InterPro" id="IPR016071">
    <property type="entry name" value="Staphylococal_nuclease_OB-fold"/>
</dbReference>
<dbReference type="Proteomes" id="UP000480185">
    <property type="component" value="Unassembled WGS sequence"/>
</dbReference>
<dbReference type="InterPro" id="IPR001322">
    <property type="entry name" value="Lamin_tail_dom"/>
</dbReference>
<keyword evidence="9" id="KW-0255">Endonuclease</keyword>
<feature type="domain" description="LTD" evidence="8">
    <location>
        <begin position="24"/>
        <end position="145"/>
    </location>
</feature>
<dbReference type="PROSITE" id="PS50830">
    <property type="entry name" value="TNASE_3"/>
    <property type="match status" value="1"/>
</dbReference>
<dbReference type="Pfam" id="PF00149">
    <property type="entry name" value="Metallophos"/>
    <property type="match status" value="1"/>
</dbReference>
<dbReference type="SMART" id="SM00318">
    <property type="entry name" value="SNc"/>
    <property type="match status" value="1"/>
</dbReference>
<proteinExistence type="predicted"/>
<dbReference type="EMBL" id="WJNH01000009">
    <property type="protein sequence ID" value="MRG87536.1"/>
    <property type="molecule type" value="Genomic_DNA"/>
</dbReference>
<dbReference type="PROSITE" id="PS00786">
    <property type="entry name" value="5_NUCLEOTIDASE_2"/>
    <property type="match status" value="1"/>
</dbReference>
<dbReference type="GO" id="GO:0004519">
    <property type="term" value="F:endonuclease activity"/>
    <property type="evidence" value="ECO:0007669"/>
    <property type="project" value="UniProtKB-KW"/>
</dbReference>
<evidence type="ECO:0000256" key="3">
    <source>
        <dbReference type="ARBA" id="ARBA00022525"/>
    </source>
</evidence>
<feature type="region of interest" description="Disordered" evidence="6">
    <location>
        <begin position="164"/>
        <end position="210"/>
    </location>
</feature>
<evidence type="ECO:0000256" key="6">
    <source>
        <dbReference type="SAM" id="MobiDB-lite"/>
    </source>
</evidence>
<feature type="domain" description="TNase-like" evidence="7">
    <location>
        <begin position="412"/>
        <end position="554"/>
    </location>
</feature>
<dbReference type="Gene3D" id="2.40.50.90">
    <property type="match status" value="1"/>
</dbReference>
<dbReference type="SUPFAM" id="SSF56300">
    <property type="entry name" value="Metallo-dependent phosphatases"/>
    <property type="match status" value="1"/>
</dbReference>
<gene>
    <name evidence="9" type="ORF">GH754_14685</name>
</gene>
<evidence type="ECO:0000256" key="5">
    <source>
        <dbReference type="ARBA" id="ARBA00023088"/>
    </source>
</evidence>
<evidence type="ECO:0000256" key="4">
    <source>
        <dbReference type="ARBA" id="ARBA00022729"/>
    </source>
</evidence>
<comment type="caution">
    <text evidence="9">The sequence shown here is derived from an EMBL/GenBank/DDBJ whole genome shotgun (WGS) entry which is preliminary data.</text>
</comment>
<keyword evidence="2" id="KW-0134">Cell wall</keyword>
<evidence type="ECO:0000256" key="2">
    <source>
        <dbReference type="ARBA" id="ARBA00022512"/>
    </source>
</evidence>
<evidence type="ECO:0000313" key="9">
    <source>
        <dbReference type="EMBL" id="MRG87536.1"/>
    </source>
</evidence>
<keyword evidence="9" id="KW-0378">Hydrolase</keyword>
<dbReference type="GO" id="GO:0008253">
    <property type="term" value="F:5'-nucleotidase activity"/>
    <property type="evidence" value="ECO:0007669"/>
    <property type="project" value="TreeGrafter"/>
</dbReference>
<dbReference type="GO" id="GO:0000166">
    <property type="term" value="F:nucleotide binding"/>
    <property type="evidence" value="ECO:0007669"/>
    <property type="project" value="InterPro"/>
</dbReference>
<dbReference type="PANTHER" id="PTHR11575:SF24">
    <property type="entry name" value="5'-NUCLEOTIDASE"/>
    <property type="match status" value="1"/>
</dbReference>
<comment type="subcellular location">
    <subcellularLocation>
        <location evidence="1">Secreted</location>
        <location evidence="1">Cell wall</location>
        <topology evidence="1">Peptidoglycan-anchor</topology>
    </subcellularLocation>
</comment>
<dbReference type="InterPro" id="IPR006146">
    <property type="entry name" value="5'-Nucleotdase_CS"/>
</dbReference>
<dbReference type="GO" id="GO:0009166">
    <property type="term" value="P:nucleotide catabolic process"/>
    <property type="evidence" value="ECO:0007669"/>
    <property type="project" value="InterPro"/>
</dbReference>
<keyword evidence="4" id="KW-0732">Signal</keyword>
<evidence type="ECO:0000259" key="8">
    <source>
        <dbReference type="PROSITE" id="PS51841"/>
    </source>
</evidence>
<keyword evidence="3" id="KW-0964">Secreted</keyword>
<dbReference type="PRINTS" id="PR01607">
    <property type="entry name" value="APYRASEFAMLY"/>
</dbReference>
<dbReference type="InterPro" id="IPR008334">
    <property type="entry name" value="5'-Nucleotdase_C"/>
</dbReference>
<dbReference type="GO" id="GO:0030288">
    <property type="term" value="C:outer membrane-bounded periplasmic space"/>
    <property type="evidence" value="ECO:0007669"/>
    <property type="project" value="TreeGrafter"/>
</dbReference>
<evidence type="ECO:0000259" key="7">
    <source>
        <dbReference type="PROSITE" id="PS50830"/>
    </source>
</evidence>
<dbReference type="FunFam" id="3.60.21.10:FF:000052">
    <property type="entry name" value="Endonuclease YhcR"/>
    <property type="match status" value="1"/>
</dbReference>
<dbReference type="Gene3D" id="2.40.50.1010">
    <property type="match status" value="1"/>
</dbReference>
<dbReference type="InterPro" id="IPR006179">
    <property type="entry name" value="5_nucleotidase/apyrase"/>
</dbReference>
<dbReference type="InterPro" id="IPR029052">
    <property type="entry name" value="Metallo-depent_PP-like"/>
</dbReference>
<dbReference type="SUPFAM" id="SSF50199">
    <property type="entry name" value="Staphylococcal nuclease"/>
    <property type="match status" value="1"/>
</dbReference>
<keyword evidence="5" id="KW-0572">Peptidoglycan-anchor</keyword>
<evidence type="ECO:0000256" key="1">
    <source>
        <dbReference type="ARBA" id="ARBA00004168"/>
    </source>
</evidence>
<organism evidence="9 10">
    <name type="scientific">Salinibacillus xinjiangensis</name>
    <dbReference type="NCBI Taxonomy" id="1229268"/>
    <lineage>
        <taxon>Bacteria</taxon>
        <taxon>Bacillati</taxon>
        <taxon>Bacillota</taxon>
        <taxon>Bacilli</taxon>
        <taxon>Bacillales</taxon>
        <taxon>Bacillaceae</taxon>
        <taxon>Salinibacillus</taxon>
    </lineage>
</organism>
<dbReference type="Gene3D" id="3.60.21.10">
    <property type="match status" value="1"/>
</dbReference>
<accession>A0A6G1X9F9</accession>
<dbReference type="Pfam" id="PF00565">
    <property type="entry name" value="SNase"/>
    <property type="match status" value="1"/>
</dbReference>
<dbReference type="SUPFAM" id="SSF55816">
    <property type="entry name" value="5'-nucleotidase (syn. UDP-sugar hydrolase), C-terminal domain"/>
    <property type="match status" value="1"/>
</dbReference>
<dbReference type="PROSITE" id="PS51841">
    <property type="entry name" value="LTD"/>
    <property type="match status" value="1"/>
</dbReference>
<dbReference type="InterPro" id="IPR036907">
    <property type="entry name" value="5'-Nucleotdase_C_sf"/>
</dbReference>
<dbReference type="CDD" id="cd04486">
    <property type="entry name" value="YhcR_OBF_like"/>
    <property type="match status" value="2"/>
</dbReference>
<dbReference type="Pfam" id="PF00932">
    <property type="entry name" value="LTD"/>
    <property type="match status" value="1"/>
</dbReference>
<sequence length="1405" mass="151892">MSKKLFSMLLIFTLVFANFSNLWVSSVQAESDVAAEGLFISEYIEGSSYNKAIEIFNGTGQAVDLSDYSLELYSNGATEPSQTLALSGSVAHGDVFVAAHTSASSEILNEADETNGAIINFNGDDAFVLKKGGIVLDVIGTIGVDSDFAKDVTIVRNSSVTTGTDSYSELEWDTHPKDTFDNLGSHSMDGVTKPDDPEDPTDPSGPVSIEDARQQSLGSTVTVEGVVTADNAAIGGGRLSTYIQDDTAGINLFHFDLTGFPDLQKGDQVKVTGTLEEYNGLLEVVPANAENVEVLSQGNEIPQPQVISLADLQDESVAEPLEGSIVKVNGYISSIPSSPAGGGYNISLIDSDFNGTTLRVMEGSLDVSELEEGKWYDITAILSQYNSYQVIPTEASDITLADEQPEPPSAVGEYTSTVRYVTDGDTIRLEEPVLGSDRVRFVNIDTPETDMGSANGAHGENQDEHGEAAKTHLQTLLQPGDEVTLKIGDEPTDDYGRLLAQVINKDGVNTNLEMVKQGYAVTYFIWPFGDEAVYDTYQAAVKEAKDQERGIWNPDNPLLELPFEYRAILEGGDFDKYVGNSETKQYVTPEKWEEVPVEKRVFFWNENDAIEAGYTAVDGGEPGDPGEPGEDLLSVQLLSLNDLHGKIDQEYELDLDGDETVDGTFGRMDYVSTYLKNREQENPNTLMVHAGDMIGGSSPVSALYQDEPTVEIMEEIGFDVGTVGNHEFDEGTDELLRMVEGGEHPEGIGTDGYDGMNFDVLCANCVYEDSGETILPPYVVQEVDGEKIGFIGVNTQASAGMVMPEGIQDIKFTDEAQAVNDAASELKSQGIESIVVLAHIPATQSGYTSATGEAADLARAVDDEVDVIFAAHNHKVVDGVVDDKLIVQASEYGKAFADVDVEIDRATGDIVSKEAEIVYVDQSQVEPDAEVTAILDKYSSLIEDKMNEVLGYNATDLTGDYSNDGDHGLGNLIADGMKWSMDSDFAMMNGGGIRDDLAAGEVTWGDLFNIQPFGNVLMTFEIKGADLYPILNAQLSPFYGPDYSISGFHYTWNPTTSEVVDITLPDGTPIDEDKTYTLTVNNYMGTSEGSKYKPIGELGQNPVMGPVDVDASVEFVKSLNSTESDPFEYGPEGRITVAGEEEEPVEEVTISEARGAELGSEVRVEGVVTYVDGANYYIQDETAGIVVRSFNLEAEIGDKIQATGATSEYYELLQIVTEDVEVVESGVGESEPAVIESSGVNEDVEGQLVELEDVTVHSVNDFNEFTAEDLAGEFVIDSDDHFVDAGQLYESVVGVVTYSFGEYKVIPRSAEDVVGLAFVNSEVGEEDLAEVTSKLVEKADVFGIDAVKEVLHADLSEVVETKGNTKQHVKSAVKHITKSLNKIQKGIGNTKVEEKKIKHELNKVL</sequence>
<dbReference type="InterPro" id="IPR035437">
    <property type="entry name" value="SNase_OB-fold_sf"/>
</dbReference>
<reference evidence="9 10" key="1">
    <citation type="submission" date="2019-11" db="EMBL/GenBank/DDBJ databases">
        <authorList>
            <person name="Li J."/>
        </authorList>
    </citation>
    <scope>NUCLEOTIDE SEQUENCE [LARGE SCALE GENOMIC DNA]</scope>
    <source>
        <strain evidence="9 10">J4</strain>
    </source>
</reference>
<evidence type="ECO:0000313" key="10">
    <source>
        <dbReference type="Proteomes" id="UP000480185"/>
    </source>
</evidence>
<protein>
    <submittedName>
        <fullName evidence="9">Endonuclease</fullName>
    </submittedName>
</protein>
<dbReference type="InterPro" id="IPR004843">
    <property type="entry name" value="Calcineurin-like_PHP"/>
</dbReference>
<dbReference type="Gene3D" id="3.90.780.10">
    <property type="entry name" value="5'-Nucleotidase, C-terminal domain"/>
    <property type="match status" value="1"/>
</dbReference>
<keyword evidence="10" id="KW-1185">Reference proteome</keyword>
<dbReference type="OrthoDB" id="9801679at2"/>
<dbReference type="GO" id="GO:0008768">
    <property type="term" value="F:UDP-sugar diphosphatase activity"/>
    <property type="evidence" value="ECO:0007669"/>
    <property type="project" value="TreeGrafter"/>
</dbReference>
<keyword evidence="9" id="KW-0540">Nuclease</keyword>
<dbReference type="GO" id="GO:0046872">
    <property type="term" value="F:metal ion binding"/>
    <property type="evidence" value="ECO:0007669"/>
    <property type="project" value="InterPro"/>
</dbReference>
<name>A0A6G1X9F9_9BACI</name>